<evidence type="ECO:0000313" key="1">
    <source>
        <dbReference type="EMBL" id="KAI4340262.1"/>
    </source>
</evidence>
<reference evidence="2" key="1">
    <citation type="journal article" date="2023" name="Front. Plant Sci.">
        <title>Chromosomal-level genome assembly of Melastoma candidum provides insights into trichome evolution.</title>
        <authorList>
            <person name="Zhong Y."/>
            <person name="Wu W."/>
            <person name="Sun C."/>
            <person name="Zou P."/>
            <person name="Liu Y."/>
            <person name="Dai S."/>
            <person name="Zhou R."/>
        </authorList>
    </citation>
    <scope>NUCLEOTIDE SEQUENCE [LARGE SCALE GENOMIC DNA]</scope>
</reference>
<comment type="caution">
    <text evidence="1">The sequence shown here is derived from an EMBL/GenBank/DDBJ whole genome shotgun (WGS) entry which is preliminary data.</text>
</comment>
<sequence length="330" mass="37514">MVPKSDSKLKKWHGEQADDGGGQLAYKINQLRRQIHAERMASIKEKIEKNRNKVENDVSQIFSTTSKDTVVVNLLSSRIEKPLSMLSGFLSGSGEKDSFVTHEVAPYITAKLPCTERNQRMAEDQSVVGRRRIYYDQHGSEALICSDSEEDVTEADEEKHDYSEGEDRIIWMAFEEHGCCEDVQRILSQQIGVTAEEVQDRYKFLKLKYAAKISSCNEKNEDAWINGLSPNKTLTAALDSLDNLFCRRCLLFDCRLHGCSQSLVFPSEKQVSVIEQGDKKPCGDHCHLQLRPLDNIPMIESGREKVEPVMSSIDEAKKIVRESWRIILCL</sequence>
<organism evidence="1 2">
    <name type="scientific">Melastoma candidum</name>
    <dbReference type="NCBI Taxonomy" id="119954"/>
    <lineage>
        <taxon>Eukaryota</taxon>
        <taxon>Viridiplantae</taxon>
        <taxon>Streptophyta</taxon>
        <taxon>Embryophyta</taxon>
        <taxon>Tracheophyta</taxon>
        <taxon>Spermatophyta</taxon>
        <taxon>Magnoliopsida</taxon>
        <taxon>eudicotyledons</taxon>
        <taxon>Gunneridae</taxon>
        <taxon>Pentapetalae</taxon>
        <taxon>rosids</taxon>
        <taxon>malvids</taxon>
        <taxon>Myrtales</taxon>
        <taxon>Melastomataceae</taxon>
        <taxon>Melastomatoideae</taxon>
        <taxon>Melastomateae</taxon>
        <taxon>Melastoma</taxon>
    </lineage>
</organism>
<gene>
    <name evidence="1" type="ORF">MLD38_025119</name>
</gene>
<proteinExistence type="predicted"/>
<dbReference type="EMBL" id="CM042886">
    <property type="protein sequence ID" value="KAI4340262.1"/>
    <property type="molecule type" value="Genomic_DNA"/>
</dbReference>
<dbReference type="Proteomes" id="UP001057402">
    <property type="component" value="Chromosome 7"/>
</dbReference>
<keyword evidence="2" id="KW-1185">Reference proteome</keyword>
<accession>A0ACB9NX88</accession>
<evidence type="ECO:0000313" key="2">
    <source>
        <dbReference type="Proteomes" id="UP001057402"/>
    </source>
</evidence>
<protein>
    <submittedName>
        <fullName evidence="1">Uncharacterized protein</fullName>
    </submittedName>
</protein>
<name>A0ACB9NX88_9MYRT</name>